<comment type="similarity">
    <text evidence="2">Belongs to the amino acid-polyamine-organocation (APC) superfamily. Cationic amino acid transporter (CAT) (TC 2.A.3.3) family.</text>
</comment>
<evidence type="ECO:0000256" key="1">
    <source>
        <dbReference type="ARBA" id="ARBA00004141"/>
    </source>
</evidence>
<evidence type="ECO:0000259" key="7">
    <source>
        <dbReference type="Pfam" id="PF13906"/>
    </source>
</evidence>
<gene>
    <name evidence="8" type="ORF">Rsub_10084</name>
</gene>
<feature type="transmembrane region" description="Helical" evidence="6">
    <location>
        <begin position="377"/>
        <end position="397"/>
    </location>
</feature>
<name>A0A2V0PH27_9CHLO</name>
<feature type="transmembrane region" description="Helical" evidence="6">
    <location>
        <begin position="467"/>
        <end position="489"/>
    </location>
</feature>
<dbReference type="PANTHER" id="PTHR43243:SF41">
    <property type="entry name" value="CATIONIC AMINO ACID TRANSPORTER 7, CHLOROPLASTIC"/>
    <property type="match status" value="1"/>
</dbReference>
<keyword evidence="5 6" id="KW-0472">Membrane</keyword>
<dbReference type="InParanoid" id="A0A2V0PH27"/>
<accession>A0A2V0PH27</accession>
<dbReference type="Pfam" id="PF13520">
    <property type="entry name" value="AA_permease_2"/>
    <property type="match status" value="1"/>
</dbReference>
<feature type="transmembrane region" description="Helical" evidence="6">
    <location>
        <begin position="329"/>
        <end position="357"/>
    </location>
</feature>
<feature type="domain" description="Cationic amino acid transporter C-terminal" evidence="7">
    <location>
        <begin position="497"/>
        <end position="546"/>
    </location>
</feature>
<keyword evidence="9" id="KW-1185">Reference proteome</keyword>
<comment type="caution">
    <text evidence="8">The sequence shown here is derived from an EMBL/GenBank/DDBJ whole genome shotgun (WGS) entry which is preliminary data.</text>
</comment>
<dbReference type="GO" id="GO:0005886">
    <property type="term" value="C:plasma membrane"/>
    <property type="evidence" value="ECO:0007669"/>
    <property type="project" value="TreeGrafter"/>
</dbReference>
<dbReference type="Pfam" id="PF13906">
    <property type="entry name" value="AA_permease_C"/>
    <property type="match status" value="1"/>
</dbReference>
<evidence type="ECO:0000256" key="3">
    <source>
        <dbReference type="ARBA" id="ARBA00022692"/>
    </source>
</evidence>
<feature type="transmembrane region" description="Helical" evidence="6">
    <location>
        <begin position="409"/>
        <end position="428"/>
    </location>
</feature>
<feature type="transmembrane region" description="Helical" evidence="6">
    <location>
        <begin position="67"/>
        <end position="89"/>
    </location>
</feature>
<dbReference type="PANTHER" id="PTHR43243">
    <property type="entry name" value="INNER MEMBRANE TRANSPORTER YGJI-RELATED"/>
    <property type="match status" value="1"/>
</dbReference>
<feature type="transmembrane region" description="Helical" evidence="6">
    <location>
        <begin position="253"/>
        <end position="271"/>
    </location>
</feature>
<feature type="transmembrane region" description="Helical" evidence="6">
    <location>
        <begin position="440"/>
        <end position="461"/>
    </location>
</feature>
<protein>
    <submittedName>
        <fullName evidence="8">Cationic amino acid transporter-like</fullName>
    </submittedName>
</protein>
<dbReference type="EMBL" id="BDRX01000094">
    <property type="protein sequence ID" value="GBF97223.1"/>
    <property type="molecule type" value="Genomic_DNA"/>
</dbReference>
<comment type="subcellular location">
    <subcellularLocation>
        <location evidence="1">Membrane</location>
        <topology evidence="1">Multi-pass membrane protein</topology>
    </subcellularLocation>
</comment>
<dbReference type="Proteomes" id="UP000247498">
    <property type="component" value="Unassembled WGS sequence"/>
</dbReference>
<evidence type="ECO:0000256" key="2">
    <source>
        <dbReference type="ARBA" id="ARBA00008572"/>
    </source>
</evidence>
<sequence>MPSKKETIRPPWNWTGFSTFKDYAASLKRTPQLFLQRAFYVRSADVAEGDKGGDGPQLARTLGWLQVTMLGVGMIIGAGVFVSTGSAAANLAGPAVVISFVVGGISSLLSALCYAEFAAEYPIAGGAFNYISMSFGELAAWFVVTTLIMEYVLSQAAVARSFTAYLATLIGKKSDFFLIPWRGYNVDFLAAGLTVCLGIMLALTTFGGATFNLVVTLAQLVIIVLILILGFIKAKPANLKPFMPYGVRGIFDGASFVFFSFIGFDCVSTVAEETRNPAVDMPVGIVGCILIATTVYVLMALCIVMMVPYNLIDTGASFATAMVQAGFPWASYIVALGALLGIVTGVLANIIGVSRILCNLARTHLAPPILGAVSPRFLTPLNATVLLTLAALPLTILSDLPTLIDMVSAGTLMVFAVVALALIWHRYVDPKTPNSERVKPAVGMVVLVAAGIAFACVWGLIDDGIGLPIGLAITGGSGLLATVFLNVTCRSRLNPVYKAPLFPYTPAASYMLNCFLMASLPANAYIQLAVFFAVVLAFYTLYSIHAAQYHDDFLGRELEGAKAADLESSAGSVAALRRALSHRSTTFVNPFTGGGDLRREIGRASGGVTYLAPATLPS</sequence>
<evidence type="ECO:0000256" key="4">
    <source>
        <dbReference type="ARBA" id="ARBA00022989"/>
    </source>
</evidence>
<reference evidence="8 9" key="1">
    <citation type="journal article" date="2018" name="Sci. Rep.">
        <title>Raphidocelis subcapitata (=Pseudokirchneriella subcapitata) provides an insight into genome evolution and environmental adaptations in the Sphaeropleales.</title>
        <authorList>
            <person name="Suzuki S."/>
            <person name="Yamaguchi H."/>
            <person name="Nakajima N."/>
            <person name="Kawachi M."/>
        </authorList>
    </citation>
    <scope>NUCLEOTIDE SEQUENCE [LARGE SCALE GENOMIC DNA]</scope>
    <source>
        <strain evidence="8 9">NIES-35</strain>
    </source>
</reference>
<dbReference type="Gene3D" id="1.20.1740.10">
    <property type="entry name" value="Amino acid/polyamine transporter I"/>
    <property type="match status" value="1"/>
</dbReference>
<evidence type="ECO:0000256" key="5">
    <source>
        <dbReference type="ARBA" id="ARBA00023136"/>
    </source>
</evidence>
<dbReference type="AlphaFoldDB" id="A0A2V0PH27"/>
<dbReference type="GO" id="GO:0015171">
    <property type="term" value="F:amino acid transmembrane transporter activity"/>
    <property type="evidence" value="ECO:0007669"/>
    <property type="project" value="TreeGrafter"/>
</dbReference>
<evidence type="ECO:0000256" key="6">
    <source>
        <dbReference type="SAM" id="Phobius"/>
    </source>
</evidence>
<feature type="transmembrane region" description="Helical" evidence="6">
    <location>
        <begin position="188"/>
        <end position="206"/>
    </location>
</feature>
<proteinExistence type="inferred from homology"/>
<dbReference type="InterPro" id="IPR029485">
    <property type="entry name" value="CAT_C"/>
</dbReference>
<feature type="transmembrane region" description="Helical" evidence="6">
    <location>
        <begin position="524"/>
        <end position="542"/>
    </location>
</feature>
<dbReference type="OrthoDB" id="3900342at2759"/>
<keyword evidence="4 6" id="KW-1133">Transmembrane helix</keyword>
<feature type="transmembrane region" description="Helical" evidence="6">
    <location>
        <begin position="95"/>
        <end position="115"/>
    </location>
</feature>
<feature type="transmembrane region" description="Helical" evidence="6">
    <location>
        <begin position="127"/>
        <end position="149"/>
    </location>
</feature>
<feature type="transmembrane region" description="Helical" evidence="6">
    <location>
        <begin position="501"/>
        <end position="518"/>
    </location>
</feature>
<organism evidence="8 9">
    <name type="scientific">Raphidocelis subcapitata</name>
    <dbReference type="NCBI Taxonomy" id="307507"/>
    <lineage>
        <taxon>Eukaryota</taxon>
        <taxon>Viridiplantae</taxon>
        <taxon>Chlorophyta</taxon>
        <taxon>core chlorophytes</taxon>
        <taxon>Chlorophyceae</taxon>
        <taxon>CS clade</taxon>
        <taxon>Sphaeropleales</taxon>
        <taxon>Selenastraceae</taxon>
        <taxon>Raphidocelis</taxon>
    </lineage>
</organism>
<evidence type="ECO:0000313" key="8">
    <source>
        <dbReference type="EMBL" id="GBF97223.1"/>
    </source>
</evidence>
<feature type="transmembrane region" description="Helical" evidence="6">
    <location>
        <begin position="283"/>
        <end position="309"/>
    </location>
</feature>
<feature type="transmembrane region" description="Helical" evidence="6">
    <location>
        <begin position="213"/>
        <end position="233"/>
    </location>
</feature>
<dbReference type="STRING" id="307507.A0A2V0PH27"/>
<keyword evidence="3 6" id="KW-0812">Transmembrane</keyword>
<dbReference type="InterPro" id="IPR002293">
    <property type="entry name" value="AA/rel_permease1"/>
</dbReference>
<evidence type="ECO:0000313" key="9">
    <source>
        <dbReference type="Proteomes" id="UP000247498"/>
    </source>
</evidence>